<reference evidence="2 3" key="1">
    <citation type="journal article" date="2024" name="G3 (Bethesda)">
        <title>Genome assembly of Hibiscus sabdariffa L. provides insights into metabolisms of medicinal natural products.</title>
        <authorList>
            <person name="Kim T."/>
        </authorList>
    </citation>
    <scope>NUCLEOTIDE SEQUENCE [LARGE SCALE GENOMIC DNA]</scope>
    <source>
        <strain evidence="2">TK-2024</strain>
        <tissue evidence="2">Old leaves</tissue>
    </source>
</reference>
<keyword evidence="1" id="KW-0812">Transmembrane</keyword>
<accession>A0ABR1Z689</accession>
<sequence length="148" mass="16951">MDPSELRYYEDDDTLTMKTIKGVTIGLVRTLKMMGHCGMTFAAIGGVYIGVEQLLQNYMMKRDFANDDLEKMGHVKLMESKWRQISEEASSPLSILEKMRLLKGFLKVWNTESFGSVDLQIEVTTELLNDLEGRDKGVEELIDTRHQL</sequence>
<keyword evidence="1" id="KW-1133">Transmembrane helix</keyword>
<evidence type="ECO:0000313" key="3">
    <source>
        <dbReference type="Proteomes" id="UP001396334"/>
    </source>
</evidence>
<comment type="caution">
    <text evidence="2">The sequence shown here is derived from an EMBL/GenBank/DDBJ whole genome shotgun (WGS) entry which is preliminary data.</text>
</comment>
<evidence type="ECO:0000256" key="1">
    <source>
        <dbReference type="SAM" id="Phobius"/>
    </source>
</evidence>
<dbReference type="EMBL" id="JBBPBN010002656">
    <property type="protein sequence ID" value="KAK8474526.1"/>
    <property type="molecule type" value="Genomic_DNA"/>
</dbReference>
<protein>
    <submittedName>
        <fullName evidence="2">Uncharacterized protein</fullName>
    </submittedName>
</protein>
<proteinExistence type="predicted"/>
<name>A0ABR1Z689_9ROSI</name>
<gene>
    <name evidence="2" type="ORF">V6N11_069023</name>
</gene>
<keyword evidence="1" id="KW-0472">Membrane</keyword>
<organism evidence="2 3">
    <name type="scientific">Hibiscus sabdariffa</name>
    <name type="common">roselle</name>
    <dbReference type="NCBI Taxonomy" id="183260"/>
    <lineage>
        <taxon>Eukaryota</taxon>
        <taxon>Viridiplantae</taxon>
        <taxon>Streptophyta</taxon>
        <taxon>Embryophyta</taxon>
        <taxon>Tracheophyta</taxon>
        <taxon>Spermatophyta</taxon>
        <taxon>Magnoliopsida</taxon>
        <taxon>eudicotyledons</taxon>
        <taxon>Gunneridae</taxon>
        <taxon>Pentapetalae</taxon>
        <taxon>rosids</taxon>
        <taxon>malvids</taxon>
        <taxon>Malvales</taxon>
        <taxon>Malvaceae</taxon>
        <taxon>Malvoideae</taxon>
        <taxon>Hibiscus</taxon>
    </lineage>
</organism>
<evidence type="ECO:0000313" key="2">
    <source>
        <dbReference type="EMBL" id="KAK8474526.1"/>
    </source>
</evidence>
<keyword evidence="3" id="KW-1185">Reference proteome</keyword>
<feature type="transmembrane region" description="Helical" evidence="1">
    <location>
        <begin position="33"/>
        <end position="51"/>
    </location>
</feature>
<dbReference type="Proteomes" id="UP001396334">
    <property type="component" value="Unassembled WGS sequence"/>
</dbReference>